<reference evidence="1" key="1">
    <citation type="submission" date="2020-04" db="EMBL/GenBank/DDBJ databases">
        <authorList>
            <person name="Zhang T."/>
        </authorList>
    </citation>
    <scope>NUCLEOTIDE SEQUENCE</scope>
    <source>
        <strain evidence="1">HKST-UBA13</strain>
    </source>
</reference>
<gene>
    <name evidence="1" type="ORF">KC678_04335</name>
</gene>
<sequence>MLESLILEEGEFEWVARDKIADYITKPFETIERELYIADRMLDFDKNITFEEIVHYTDGF</sequence>
<evidence type="ECO:0000313" key="2">
    <source>
        <dbReference type="Proteomes" id="UP000775877"/>
    </source>
</evidence>
<name>A0A955L234_9BACT</name>
<comment type="caution">
    <text evidence="1">The sequence shown here is derived from an EMBL/GenBank/DDBJ whole genome shotgun (WGS) entry which is preliminary data.</text>
</comment>
<evidence type="ECO:0000313" key="1">
    <source>
        <dbReference type="EMBL" id="MCA9381467.1"/>
    </source>
</evidence>
<organism evidence="1 2">
    <name type="scientific">Candidatus Dojkabacteria bacterium</name>
    <dbReference type="NCBI Taxonomy" id="2099670"/>
    <lineage>
        <taxon>Bacteria</taxon>
        <taxon>Candidatus Dojkabacteria</taxon>
    </lineage>
</organism>
<proteinExistence type="predicted"/>
<dbReference type="Proteomes" id="UP000775877">
    <property type="component" value="Unassembled WGS sequence"/>
</dbReference>
<dbReference type="EMBL" id="JAGQLJ010000108">
    <property type="protein sequence ID" value="MCA9381467.1"/>
    <property type="molecule type" value="Genomic_DNA"/>
</dbReference>
<reference evidence="1" key="2">
    <citation type="journal article" date="2021" name="Microbiome">
        <title>Successional dynamics and alternative stable states in a saline activated sludge microbial community over 9 years.</title>
        <authorList>
            <person name="Wang Y."/>
            <person name="Ye J."/>
            <person name="Ju F."/>
            <person name="Liu L."/>
            <person name="Boyd J.A."/>
            <person name="Deng Y."/>
            <person name="Parks D.H."/>
            <person name="Jiang X."/>
            <person name="Yin X."/>
            <person name="Woodcroft B.J."/>
            <person name="Tyson G.W."/>
            <person name="Hugenholtz P."/>
            <person name="Polz M.F."/>
            <person name="Zhang T."/>
        </authorList>
    </citation>
    <scope>NUCLEOTIDE SEQUENCE</scope>
    <source>
        <strain evidence="1">HKST-UBA13</strain>
    </source>
</reference>
<protein>
    <submittedName>
        <fullName evidence="1">Uncharacterized protein</fullName>
    </submittedName>
</protein>
<dbReference type="AlphaFoldDB" id="A0A955L234"/>
<accession>A0A955L234</accession>